<evidence type="ECO:0000313" key="4">
    <source>
        <dbReference type="EMBL" id="KAK3909052.1"/>
    </source>
</evidence>
<dbReference type="SUPFAM" id="SSF54001">
    <property type="entry name" value="Cysteine proteinases"/>
    <property type="match status" value="1"/>
</dbReference>
<sequence length="305" mass="34878">MADSSESSEILDPFEELEKKFKQERKELQAKIQGLKKTATKGDKKKKKEVQEEIANLEADLERRHKEEEDNLKQNNSAKKIESKEELAKGDENVQENEENVPSAARVSKAEKRRQKKVAASKERDARIQEQEESNLLGPRHKEMLAIVEKLKERGLAIHTIVADGNCLYSAVEHQLKETDSEHSALDYKMIRKLTANYLRKNQDEFLPFMSNPDSGNPMSETEFEAYCQKVEKTTAWGGQIELRAISDSLKCPIEVVQAAGPPMTIGEQYRSSTKPLIVTFHRFLYRLGEHYNSVAPYVEDDPEN</sequence>
<dbReference type="Pfam" id="PF02338">
    <property type="entry name" value="OTU"/>
    <property type="match status" value="1"/>
</dbReference>
<reference evidence="4" key="1">
    <citation type="submission" date="2021-07" db="EMBL/GenBank/DDBJ databases">
        <authorList>
            <person name="Catto M.A."/>
            <person name="Jacobson A."/>
            <person name="Kennedy G."/>
            <person name="Labadie P."/>
            <person name="Hunt B.G."/>
            <person name="Srinivasan R."/>
        </authorList>
    </citation>
    <scope>NUCLEOTIDE SEQUENCE</scope>
    <source>
        <strain evidence="4">PL_HMW_Pooled</strain>
        <tissue evidence="4">Head</tissue>
    </source>
</reference>
<dbReference type="InterPro" id="IPR050704">
    <property type="entry name" value="Peptidase_C85-like"/>
</dbReference>
<dbReference type="PANTHER" id="PTHR12419:SF10">
    <property type="entry name" value="DEUBIQUITINASE OTUD6B"/>
    <property type="match status" value="1"/>
</dbReference>
<gene>
    <name evidence="4" type="ORF">KUF71_019308</name>
</gene>
<keyword evidence="1" id="KW-0378">Hydrolase</keyword>
<name>A0AAE1L8P6_9NEOP</name>
<dbReference type="InterPro" id="IPR049772">
    <property type="entry name" value="OTU_OTUD6"/>
</dbReference>
<dbReference type="InterPro" id="IPR038765">
    <property type="entry name" value="Papain-like_cys_pep_sf"/>
</dbReference>
<evidence type="ECO:0000259" key="3">
    <source>
        <dbReference type="PROSITE" id="PS50802"/>
    </source>
</evidence>
<feature type="domain" description="OTU" evidence="3">
    <location>
        <begin position="156"/>
        <end position="298"/>
    </location>
</feature>
<dbReference type="CDD" id="cd22761">
    <property type="entry name" value="OTU_OTUD6"/>
    <property type="match status" value="1"/>
</dbReference>
<protein>
    <submittedName>
        <fullName evidence="4">Deubiquitinase OTUD6B</fullName>
    </submittedName>
</protein>
<comment type="caution">
    <text evidence="4">The sequence shown here is derived from an EMBL/GenBank/DDBJ whole genome shotgun (WGS) entry which is preliminary data.</text>
</comment>
<evidence type="ECO:0000256" key="1">
    <source>
        <dbReference type="ARBA" id="ARBA00022801"/>
    </source>
</evidence>
<feature type="compositionally biased region" description="Basic and acidic residues" evidence="2">
    <location>
        <begin position="79"/>
        <end position="92"/>
    </location>
</feature>
<dbReference type="PROSITE" id="PS50802">
    <property type="entry name" value="OTU"/>
    <property type="match status" value="1"/>
</dbReference>
<dbReference type="InterPro" id="IPR003323">
    <property type="entry name" value="OTU_dom"/>
</dbReference>
<accession>A0AAE1L8P6</accession>
<organism evidence="4 5">
    <name type="scientific">Frankliniella fusca</name>
    <dbReference type="NCBI Taxonomy" id="407009"/>
    <lineage>
        <taxon>Eukaryota</taxon>
        <taxon>Metazoa</taxon>
        <taxon>Ecdysozoa</taxon>
        <taxon>Arthropoda</taxon>
        <taxon>Hexapoda</taxon>
        <taxon>Insecta</taxon>
        <taxon>Pterygota</taxon>
        <taxon>Neoptera</taxon>
        <taxon>Paraneoptera</taxon>
        <taxon>Thysanoptera</taxon>
        <taxon>Terebrantia</taxon>
        <taxon>Thripoidea</taxon>
        <taxon>Thripidae</taxon>
        <taxon>Frankliniella</taxon>
    </lineage>
</organism>
<proteinExistence type="predicted"/>
<dbReference type="AlphaFoldDB" id="A0AAE1L8P6"/>
<dbReference type="GO" id="GO:0016579">
    <property type="term" value="P:protein deubiquitination"/>
    <property type="evidence" value="ECO:0007669"/>
    <property type="project" value="TreeGrafter"/>
</dbReference>
<dbReference type="GO" id="GO:0004843">
    <property type="term" value="F:cysteine-type deubiquitinase activity"/>
    <property type="evidence" value="ECO:0007669"/>
    <property type="project" value="TreeGrafter"/>
</dbReference>
<evidence type="ECO:0000313" key="5">
    <source>
        <dbReference type="Proteomes" id="UP001219518"/>
    </source>
</evidence>
<feature type="compositionally biased region" description="Basic and acidic residues" evidence="2">
    <location>
        <begin position="60"/>
        <end position="72"/>
    </location>
</feature>
<reference evidence="4" key="2">
    <citation type="journal article" date="2023" name="BMC Genomics">
        <title>Pest status, molecular evolution, and epigenetic factors derived from the genome assembly of Frankliniella fusca, a thysanopteran phytovirus vector.</title>
        <authorList>
            <person name="Catto M.A."/>
            <person name="Labadie P.E."/>
            <person name="Jacobson A.L."/>
            <person name="Kennedy G.G."/>
            <person name="Srinivasan R."/>
            <person name="Hunt B.G."/>
        </authorList>
    </citation>
    <scope>NUCLEOTIDE SEQUENCE</scope>
    <source>
        <strain evidence="4">PL_HMW_Pooled</strain>
    </source>
</reference>
<feature type="region of interest" description="Disordered" evidence="2">
    <location>
        <begin position="59"/>
        <end position="133"/>
    </location>
</feature>
<dbReference type="PANTHER" id="PTHR12419">
    <property type="entry name" value="OTU DOMAIN CONTAINING PROTEIN"/>
    <property type="match status" value="1"/>
</dbReference>
<dbReference type="EMBL" id="JAHWGI010000083">
    <property type="protein sequence ID" value="KAK3909052.1"/>
    <property type="molecule type" value="Genomic_DNA"/>
</dbReference>
<keyword evidence="5" id="KW-1185">Reference proteome</keyword>
<dbReference type="Proteomes" id="UP001219518">
    <property type="component" value="Unassembled WGS sequence"/>
</dbReference>
<dbReference type="Gene3D" id="3.90.70.80">
    <property type="match status" value="1"/>
</dbReference>
<evidence type="ECO:0000256" key="2">
    <source>
        <dbReference type="SAM" id="MobiDB-lite"/>
    </source>
</evidence>
<feature type="compositionally biased region" description="Basic and acidic residues" evidence="2">
    <location>
        <begin position="120"/>
        <end position="130"/>
    </location>
</feature>